<keyword evidence="3" id="KW-1185">Reference proteome</keyword>
<evidence type="ECO:0000256" key="1">
    <source>
        <dbReference type="SAM" id="MobiDB-lite"/>
    </source>
</evidence>
<sequence>MTYLPLHCIYKGTKPRADQKSFTKRHSISKTLPRHAMRRHFTFFPSSLTIFFSFPPPTFNLIMSTPAIHDCHDLDEIVDGNEHSSFVDLSLTEDLVSGDRSSSSTPFLEASSYLNDGAGTEPPLRSLDSDALSPPLGLDPETKESQPVDKGRSLTAKRKTPADASSPKRHPSASFRRPQKKLRIQSSADKENQSPSKSSSKNASAGGASAPRGSPPEPLSPKKATAQAQPTPQLTAELCIPSENDSQPSESAAQDPQITPGDLGLFTPPSSPIPNQEEESLSPADSPAAEHESNPSSGATASAELVWKKYTPEWLFQLKGFLAQNDCRYWKCTAVKKSLECNSVSVHVLSLHGHLAEVHDVHNLSSWFMHCCGRGSFSSMESVHEHAKACPNIHRRIRDGLMERDDTELYKQADTRLVKMMMRHGNGPLARALFDDWRTRQ</sequence>
<feature type="compositionally biased region" description="Basic and acidic residues" evidence="1">
    <location>
        <begin position="140"/>
        <end position="152"/>
    </location>
</feature>
<dbReference type="AlphaFoldDB" id="A0A8H5C5U1"/>
<feature type="compositionally biased region" description="Polar residues" evidence="1">
    <location>
        <begin position="243"/>
        <end position="257"/>
    </location>
</feature>
<dbReference type="Proteomes" id="UP000541558">
    <property type="component" value="Unassembled WGS sequence"/>
</dbReference>
<evidence type="ECO:0000313" key="3">
    <source>
        <dbReference type="Proteomes" id="UP000541558"/>
    </source>
</evidence>
<comment type="caution">
    <text evidence="2">The sequence shown here is derived from an EMBL/GenBank/DDBJ whole genome shotgun (WGS) entry which is preliminary data.</text>
</comment>
<evidence type="ECO:0000313" key="2">
    <source>
        <dbReference type="EMBL" id="KAF5335661.1"/>
    </source>
</evidence>
<organism evidence="2 3">
    <name type="scientific">Ephemerocybe angulata</name>
    <dbReference type="NCBI Taxonomy" id="980116"/>
    <lineage>
        <taxon>Eukaryota</taxon>
        <taxon>Fungi</taxon>
        <taxon>Dikarya</taxon>
        <taxon>Basidiomycota</taxon>
        <taxon>Agaricomycotina</taxon>
        <taxon>Agaricomycetes</taxon>
        <taxon>Agaricomycetidae</taxon>
        <taxon>Agaricales</taxon>
        <taxon>Agaricineae</taxon>
        <taxon>Psathyrellaceae</taxon>
        <taxon>Ephemerocybe</taxon>
    </lineage>
</organism>
<feature type="compositionally biased region" description="Basic residues" evidence="1">
    <location>
        <begin position="167"/>
        <end position="183"/>
    </location>
</feature>
<dbReference type="EMBL" id="JAACJK010000060">
    <property type="protein sequence ID" value="KAF5335661.1"/>
    <property type="molecule type" value="Genomic_DNA"/>
</dbReference>
<protein>
    <submittedName>
        <fullName evidence="2">Uncharacterized protein</fullName>
    </submittedName>
</protein>
<feature type="compositionally biased region" description="Low complexity" evidence="1">
    <location>
        <begin position="194"/>
        <end position="212"/>
    </location>
</feature>
<name>A0A8H5C5U1_9AGAR</name>
<reference evidence="2 3" key="1">
    <citation type="journal article" date="2020" name="ISME J.">
        <title>Uncovering the hidden diversity of litter-decomposition mechanisms in mushroom-forming fungi.</title>
        <authorList>
            <person name="Floudas D."/>
            <person name="Bentzer J."/>
            <person name="Ahren D."/>
            <person name="Johansson T."/>
            <person name="Persson P."/>
            <person name="Tunlid A."/>
        </authorList>
    </citation>
    <scope>NUCLEOTIDE SEQUENCE [LARGE SCALE GENOMIC DNA]</scope>
    <source>
        <strain evidence="2 3">CBS 175.51</strain>
    </source>
</reference>
<accession>A0A8H5C5U1</accession>
<dbReference type="OrthoDB" id="10668441at2759"/>
<proteinExistence type="predicted"/>
<feature type="region of interest" description="Disordered" evidence="1">
    <location>
        <begin position="97"/>
        <end position="300"/>
    </location>
</feature>
<gene>
    <name evidence="2" type="ORF">D9611_009711</name>
</gene>